<dbReference type="Proteomes" id="UP000019225">
    <property type="component" value="Chromosome"/>
</dbReference>
<dbReference type="STRING" id="1449976.KALB_4894"/>
<evidence type="ECO:0000313" key="2">
    <source>
        <dbReference type="Proteomes" id="UP000019225"/>
    </source>
</evidence>
<dbReference type="RefSeq" id="WP_025358281.1">
    <property type="nucleotide sequence ID" value="NZ_CP007155.1"/>
</dbReference>
<dbReference type="EMBL" id="CP007155">
    <property type="protein sequence ID" value="AHH98256.1"/>
    <property type="molecule type" value="Genomic_DNA"/>
</dbReference>
<dbReference type="AlphaFoldDB" id="W5WCJ5"/>
<organism evidence="1 2">
    <name type="scientific">Kutzneria albida DSM 43870</name>
    <dbReference type="NCBI Taxonomy" id="1449976"/>
    <lineage>
        <taxon>Bacteria</taxon>
        <taxon>Bacillati</taxon>
        <taxon>Actinomycetota</taxon>
        <taxon>Actinomycetes</taxon>
        <taxon>Pseudonocardiales</taxon>
        <taxon>Pseudonocardiaceae</taxon>
        <taxon>Kutzneria</taxon>
    </lineage>
</organism>
<reference evidence="1 2" key="1">
    <citation type="journal article" date="2014" name="BMC Genomics">
        <title>Complete genome sequence of producer of the glycopeptide antibiotic Aculeximycin Kutzneria albida DSM 43870T, a representative of minor genus of Pseudonocardiaceae.</title>
        <authorList>
            <person name="Rebets Y."/>
            <person name="Tokovenko B."/>
            <person name="Lushchyk I."/>
            <person name="Ruckert C."/>
            <person name="Zaburannyi N."/>
            <person name="Bechthold A."/>
            <person name="Kalinowski J."/>
            <person name="Luzhetskyy A."/>
        </authorList>
    </citation>
    <scope>NUCLEOTIDE SEQUENCE [LARGE SCALE GENOMIC DNA]</scope>
    <source>
        <strain evidence="1">DSM 43870</strain>
    </source>
</reference>
<gene>
    <name evidence="1" type="ORF">KALB_4894</name>
</gene>
<dbReference type="KEGG" id="kal:KALB_4894"/>
<dbReference type="OrthoDB" id="5198409at2"/>
<evidence type="ECO:0000313" key="1">
    <source>
        <dbReference type="EMBL" id="AHH98256.1"/>
    </source>
</evidence>
<proteinExistence type="predicted"/>
<keyword evidence="2" id="KW-1185">Reference proteome</keyword>
<protein>
    <submittedName>
        <fullName evidence="1">Uncharacterized protein</fullName>
    </submittedName>
</protein>
<sequence>MSTITFPEITYKATKHVPCTGCGKKITRRQTFSQTVNPWNRNGAGDQKTVEEIRVELHAKAAAWTPTATCPACTPVVPATPIKLRTITATQTEDLLSALDTVIAVMRSHSLAASGVHPRGGGDRFHIDLDLDGDLPMLLRWATHLNVDTINVERGSGSRQLTIRGDYENIRLRLYASVYRPEGDPLPGITIDWKRTSNGRRGNVATITAEDLRATLIAMGYPPEDAD</sequence>
<dbReference type="eggNOG" id="ENOG5032JPD">
    <property type="taxonomic scope" value="Bacteria"/>
</dbReference>
<name>W5WCJ5_9PSEU</name>
<dbReference type="HOGENOM" id="CLU_1218479_0_0_11"/>
<accession>W5WCJ5</accession>